<evidence type="ECO:0000313" key="2">
    <source>
        <dbReference type="Proteomes" id="UP000664857"/>
    </source>
</evidence>
<comment type="caution">
    <text evidence="1">The sequence shown here is derived from an EMBL/GenBank/DDBJ whole genome shotgun (WGS) entry which is preliminary data.</text>
</comment>
<dbReference type="EMBL" id="JAFLVX010000015">
    <property type="protein sequence ID" value="MBO0476558.1"/>
    <property type="molecule type" value="Genomic_DNA"/>
</dbReference>
<organism evidence="1 2">
    <name type="scientific">Candidatus Vagococcus giribetii</name>
    <dbReference type="NCBI Taxonomy" id="2230876"/>
    <lineage>
        <taxon>Bacteria</taxon>
        <taxon>Bacillati</taxon>
        <taxon>Bacillota</taxon>
        <taxon>Bacilli</taxon>
        <taxon>Lactobacillales</taxon>
        <taxon>Enterococcaceae</taxon>
        <taxon>Vagococcus</taxon>
    </lineage>
</organism>
<name>A0ABS3HS16_9ENTE</name>
<dbReference type="Proteomes" id="UP000664857">
    <property type="component" value="Unassembled WGS sequence"/>
</dbReference>
<dbReference type="RefSeq" id="WP_206965658.1">
    <property type="nucleotide sequence ID" value="NZ_JAFLVX010000015.1"/>
</dbReference>
<dbReference type="SUPFAM" id="SSF54518">
    <property type="entry name" value="Tubby C-terminal domain-like"/>
    <property type="match status" value="1"/>
</dbReference>
<evidence type="ECO:0008006" key="3">
    <source>
        <dbReference type="Google" id="ProtNLM"/>
    </source>
</evidence>
<sequence length="157" mass="18161">MRQLFMKQMVSGEKDNFTIKDRRGEEVYTVAFDETDSDTLFSISNHGQQPVVLIKEDEESCQKRYCIHSEGQEIFIVEADETLVECRAISDELSINGDMLSMTFDVMYGYRKVGKIRKRWIPSENSYELTIFESDREGVLLGLMACLDFTMCCPSNY</sequence>
<proteinExistence type="predicted"/>
<keyword evidence="2" id="KW-1185">Reference proteome</keyword>
<accession>A0ABS3HS16</accession>
<protein>
    <recommendedName>
        <fullName evidence="3">DUF1934 domain-containing protein</fullName>
    </recommendedName>
</protein>
<dbReference type="Pfam" id="PF04525">
    <property type="entry name" value="LOR"/>
    <property type="match status" value="1"/>
</dbReference>
<dbReference type="InterPro" id="IPR007612">
    <property type="entry name" value="LOR"/>
</dbReference>
<gene>
    <name evidence="1" type="ORF">DOK76_05715</name>
</gene>
<reference evidence="1 2" key="1">
    <citation type="submission" date="2021-03" db="EMBL/GenBank/DDBJ databases">
        <title>Enterococcal diversity collection.</title>
        <authorList>
            <person name="Gilmore M.S."/>
            <person name="Schwartzman J."/>
            <person name="Van Tyne D."/>
            <person name="Martin M."/>
            <person name="Earl A.M."/>
            <person name="Manson A.L."/>
            <person name="Straub T."/>
            <person name="Salamzade R."/>
            <person name="Saavedra J."/>
            <person name="Lebreton F."/>
            <person name="Prichula J."/>
            <person name="Schaufler K."/>
            <person name="Gaca A."/>
            <person name="Sgardioli B."/>
            <person name="Wagenaar J."/>
            <person name="Strong T."/>
        </authorList>
    </citation>
    <scope>NUCLEOTIDE SEQUENCE [LARGE SCALE GENOMIC DNA]</scope>
    <source>
        <strain evidence="1 2">DIV0080</strain>
    </source>
</reference>
<dbReference type="InterPro" id="IPR025659">
    <property type="entry name" value="Tubby-like_C"/>
</dbReference>
<evidence type="ECO:0000313" key="1">
    <source>
        <dbReference type="EMBL" id="MBO0476558.1"/>
    </source>
</evidence>